<feature type="transmembrane region" description="Helical" evidence="1">
    <location>
        <begin position="510"/>
        <end position="531"/>
    </location>
</feature>
<accession>A0A087DU73</accession>
<keyword evidence="1" id="KW-0472">Membrane</keyword>
<protein>
    <submittedName>
        <fullName evidence="2">Tetronasin resistance transmembrane protein</fullName>
    </submittedName>
</protein>
<feature type="transmembrane region" description="Helical" evidence="1">
    <location>
        <begin position="302"/>
        <end position="320"/>
    </location>
</feature>
<feature type="transmembrane region" description="Helical" evidence="1">
    <location>
        <begin position="353"/>
        <end position="373"/>
    </location>
</feature>
<sequence length="540" mass="58044">MKQLKQQFESCATLLVQYLRRDWKKILVWVLGLGLLCSVYVPAFEKVAQGNGHVGMFITMGNPAMIALVGPTPITSAADYTVGAMYAQEMLLFCSIMAMVVSILHVVGHTRHEEDLGLSEMIRAFPVGRQASSLAVVIETIGINLVLGVFTGVVMASFREASITFAGSMLFGLSLSVAGILGAAIALVFAQIMSTASGASGASLGVLGLLYILRAASDGHNETLSLVNPLGSTYLAYPMTQNRWWVLLIALGYSVVLFAVAALLENGRDMTASYIPERLGRSHARRGLLSVHGMLLRLNRGIIIAWLVAFACLGAVYGSIYGDMRTFLDSNQLMKMMFVDSGTSLEASFTSTILIVLSGLAAILPIVIVNKLYTEETRLHLSQIMSTQVTRSRLFWTNVALAFICAILGTLLTAGSLGAAAISSTSGHMSIGMGDFLAAGFNQLPVMLIFVSLAALLLGLAPQLGKVAYGYLTYAILLSYFGNMLDLPKWVTKTSPLNWMPRMPVDSFKLAPFLAVTAAVIVMTVVGAWSYSRRDMREGA</sequence>
<proteinExistence type="predicted"/>
<feature type="transmembrane region" description="Helical" evidence="1">
    <location>
        <begin position="90"/>
        <end position="110"/>
    </location>
</feature>
<organism evidence="2 3">
    <name type="scientific">Bifidobacterium subtile</name>
    <dbReference type="NCBI Taxonomy" id="77635"/>
    <lineage>
        <taxon>Bacteria</taxon>
        <taxon>Bacillati</taxon>
        <taxon>Actinomycetota</taxon>
        <taxon>Actinomycetes</taxon>
        <taxon>Bifidobacteriales</taxon>
        <taxon>Bifidobacteriaceae</taxon>
        <taxon>Bifidobacterium</taxon>
    </lineage>
</organism>
<feature type="transmembrane region" description="Helical" evidence="1">
    <location>
        <begin position="394"/>
        <end position="422"/>
    </location>
</feature>
<comment type="caution">
    <text evidence="2">The sequence shown here is derived from an EMBL/GenBank/DDBJ whole genome shotgun (WGS) entry which is preliminary data.</text>
</comment>
<dbReference type="AlphaFoldDB" id="A0A087DU73"/>
<dbReference type="Proteomes" id="UP000029055">
    <property type="component" value="Unassembled WGS sequence"/>
</dbReference>
<keyword evidence="1 2" id="KW-0812">Transmembrane</keyword>
<evidence type="ECO:0000313" key="3">
    <source>
        <dbReference type="Proteomes" id="UP000029055"/>
    </source>
</evidence>
<feature type="transmembrane region" description="Helical" evidence="1">
    <location>
        <begin position="131"/>
        <end position="158"/>
    </location>
</feature>
<feature type="transmembrane region" description="Helical" evidence="1">
    <location>
        <begin position="170"/>
        <end position="189"/>
    </location>
</feature>
<feature type="transmembrane region" description="Helical" evidence="1">
    <location>
        <begin position="244"/>
        <end position="264"/>
    </location>
</feature>
<keyword evidence="3" id="KW-1185">Reference proteome</keyword>
<feature type="transmembrane region" description="Helical" evidence="1">
    <location>
        <begin position="468"/>
        <end position="490"/>
    </location>
</feature>
<gene>
    <name evidence="2" type="ORF">BISU_2276</name>
</gene>
<feature type="transmembrane region" description="Helical" evidence="1">
    <location>
        <begin position="442"/>
        <end position="461"/>
    </location>
</feature>
<name>A0A087DU73_9BIFI</name>
<reference evidence="2 3" key="1">
    <citation type="submission" date="2014-03" db="EMBL/GenBank/DDBJ databases">
        <title>Genomics of Bifidobacteria.</title>
        <authorList>
            <person name="Ventura M."/>
            <person name="Milani C."/>
            <person name="Lugli G.A."/>
        </authorList>
    </citation>
    <scope>NUCLEOTIDE SEQUENCE [LARGE SCALE GENOMIC DNA]</scope>
    <source>
        <strain evidence="2 3">LMG 11597</strain>
    </source>
</reference>
<dbReference type="RefSeq" id="WP_202805593.1">
    <property type="nucleotide sequence ID" value="NZ_CP062939.1"/>
</dbReference>
<keyword evidence="1" id="KW-1133">Transmembrane helix</keyword>
<dbReference type="EMBL" id="JGZR01000016">
    <property type="protein sequence ID" value="KFI99073.1"/>
    <property type="molecule type" value="Genomic_DNA"/>
</dbReference>
<feature type="transmembrane region" description="Helical" evidence="1">
    <location>
        <begin position="26"/>
        <end position="44"/>
    </location>
</feature>
<dbReference type="eggNOG" id="COG3559">
    <property type="taxonomic scope" value="Bacteria"/>
</dbReference>
<evidence type="ECO:0000313" key="2">
    <source>
        <dbReference type="EMBL" id="KFI99073.1"/>
    </source>
</evidence>
<evidence type="ECO:0000256" key="1">
    <source>
        <dbReference type="SAM" id="Phobius"/>
    </source>
</evidence>
<dbReference type="STRING" id="77635.BISU_2276"/>